<gene>
    <name evidence="2" type="ORF">Z955_02305</name>
</gene>
<feature type="domain" description="Cthe-2314-like HEPN" evidence="1">
    <location>
        <begin position="143"/>
        <end position="280"/>
    </location>
</feature>
<dbReference type="EMBL" id="JDRY01000012">
    <property type="protein sequence ID" value="KGN00956.1"/>
    <property type="molecule type" value="Genomic_DNA"/>
</dbReference>
<evidence type="ECO:0000259" key="1">
    <source>
        <dbReference type="Pfam" id="PF18730"/>
    </source>
</evidence>
<evidence type="ECO:0000313" key="3">
    <source>
        <dbReference type="Proteomes" id="UP000030014"/>
    </source>
</evidence>
<protein>
    <recommendedName>
        <fullName evidence="1">Cthe-2314-like HEPN domain-containing protein</fullName>
    </recommendedName>
</protein>
<proteinExistence type="predicted"/>
<name>A0A0A0IN55_CLOBO</name>
<dbReference type="RefSeq" id="WP_039259063.1">
    <property type="nucleotide sequence ID" value="NZ_JDRY01000012.1"/>
</dbReference>
<reference evidence="2 3" key="1">
    <citation type="submission" date="2014-01" db="EMBL/GenBank/DDBJ databases">
        <title>Plasmidome dynamics in the species complex Clostridium novyi sensu lato converts strains of independent lineages into distinctly different pathogens.</title>
        <authorList>
            <person name="Skarin H."/>
            <person name="Segerman B."/>
        </authorList>
    </citation>
    <scope>NUCLEOTIDE SEQUENCE [LARGE SCALE GENOMIC DNA]</scope>
    <source>
        <strain evidence="2 3">DC5</strain>
    </source>
</reference>
<comment type="caution">
    <text evidence="2">The sequence shown here is derived from an EMBL/GenBank/DDBJ whole genome shotgun (WGS) entry which is preliminary data.</text>
</comment>
<dbReference type="Proteomes" id="UP000030014">
    <property type="component" value="Unassembled WGS sequence"/>
</dbReference>
<accession>A0A0A0IN55</accession>
<organism evidence="2 3">
    <name type="scientific">Clostridium botulinum C/D str. DC5</name>
    <dbReference type="NCBI Taxonomy" id="1443128"/>
    <lineage>
        <taxon>Bacteria</taxon>
        <taxon>Bacillati</taxon>
        <taxon>Bacillota</taxon>
        <taxon>Clostridia</taxon>
        <taxon>Eubacteriales</taxon>
        <taxon>Clostridiaceae</taxon>
        <taxon>Clostridium</taxon>
    </lineage>
</organism>
<sequence>MESELQWRNCLEHDIDPFYNDEIFNIIKELNISKIAKYTSLICNLIEQINLSGPRNIIYKQESVNYKVLSLECRKELISRLNEKHIKIFKMINEISYISMNESLSEEGRNIVDLGIKYLELNKCIYYTYNGLNVINNEYTGLKRDTYSYFVRMSIIIYYRVFDKLGLYLNNRLGFGLSDKYLKKVVKEINIKNLINDEIASNICQLESSDEYKELNRIRQTIIHDKKAFIDYKSNSDSFSSLMVSSLMFVQNIIYSILTDFFNKNCYEISYKAFNEAYDKLSYKKL</sequence>
<dbReference type="InterPro" id="IPR041394">
    <property type="entry name" value="HEPN_Cthe2314"/>
</dbReference>
<evidence type="ECO:0000313" key="2">
    <source>
        <dbReference type="EMBL" id="KGN00956.1"/>
    </source>
</evidence>
<dbReference type="Pfam" id="PF18730">
    <property type="entry name" value="HEPN_Cthe2314"/>
    <property type="match status" value="1"/>
</dbReference>
<dbReference type="AlphaFoldDB" id="A0A0A0IN55"/>